<sequence length="364" mass="39310">MPSDSAAHDPYHQHLHLALRSEAAERDRDRGFPQAGFDALQTRGLLGDPPLEPSQMRRLLRLLAKVGRGDLPTGRIYEGHVNALDLVRRHGTAAQRSHYQALADKGHVFGIWNTDQPGYPLHLEDGRLGGAKNYASGVDGLSHAIVTVTRPEGRVMIIAPLDGLPVDRSWWKPMGMHASGSHVVDFSGLAVTPDMILGKPDSYLEQPWFFAGAIRFVAVHVGGMHAVFDAAVEHLRATKRIGDPYQSHRVARMGTAVESGYAWLDRAAAEWASVASGDGNPDALVATVNGARGAVEGFALSVLEDAERGVGAAGMIAPHPLERLIRDLRTYLRQPNPDGAQQALGSAIANGAWEPGWLNEEAEQ</sequence>
<dbReference type="InterPro" id="IPR036250">
    <property type="entry name" value="AcylCo_DH-like_C"/>
</dbReference>
<evidence type="ECO:0000313" key="4">
    <source>
        <dbReference type="Proteomes" id="UP001297272"/>
    </source>
</evidence>
<dbReference type="InterPro" id="IPR009100">
    <property type="entry name" value="AcylCoA_DH/oxidase_NM_dom_sf"/>
</dbReference>
<name>A0ABS5RYD0_9HYPH</name>
<dbReference type="EMBL" id="JAFMNX010000004">
    <property type="protein sequence ID" value="MBS9722023.1"/>
    <property type="molecule type" value="Genomic_DNA"/>
</dbReference>
<dbReference type="PANTHER" id="PTHR48083">
    <property type="entry name" value="MEDIUM-CHAIN SPECIFIC ACYL-COA DEHYDROGENASE, MITOCHONDRIAL-RELATED"/>
    <property type="match status" value="1"/>
</dbReference>
<keyword evidence="4" id="KW-1185">Reference proteome</keyword>
<gene>
    <name evidence="3" type="ORF">JYU29_15125</name>
</gene>
<evidence type="ECO:0000256" key="1">
    <source>
        <dbReference type="ARBA" id="ARBA00023002"/>
    </source>
</evidence>
<comment type="caution">
    <text evidence="3">The sequence shown here is derived from an EMBL/GenBank/DDBJ whole genome shotgun (WGS) entry which is preliminary data.</text>
</comment>
<dbReference type="InterPro" id="IPR046373">
    <property type="entry name" value="Acyl-CoA_Oxase/DH_mid-dom_sf"/>
</dbReference>
<proteinExistence type="predicted"/>
<dbReference type="InterPro" id="IPR050741">
    <property type="entry name" value="Acyl-CoA_dehydrogenase"/>
</dbReference>
<dbReference type="SUPFAM" id="SSF56645">
    <property type="entry name" value="Acyl-CoA dehydrogenase NM domain-like"/>
    <property type="match status" value="1"/>
</dbReference>
<keyword evidence="1" id="KW-0560">Oxidoreductase</keyword>
<dbReference type="SUPFAM" id="SSF47203">
    <property type="entry name" value="Acyl-CoA dehydrogenase C-terminal domain-like"/>
    <property type="match status" value="1"/>
</dbReference>
<dbReference type="InterPro" id="IPR013107">
    <property type="entry name" value="Acyl-CoA_DH_C"/>
</dbReference>
<dbReference type="Gene3D" id="2.40.110.10">
    <property type="entry name" value="Butyryl-CoA Dehydrogenase, subunit A, domain 2"/>
    <property type="match status" value="1"/>
</dbReference>
<evidence type="ECO:0000313" key="3">
    <source>
        <dbReference type="EMBL" id="MBS9722023.1"/>
    </source>
</evidence>
<protein>
    <submittedName>
        <fullName evidence="3">Acyl-CoA dehydrogenase</fullName>
    </submittedName>
</protein>
<dbReference type="Pfam" id="PF08028">
    <property type="entry name" value="Acyl-CoA_dh_2"/>
    <property type="match status" value="1"/>
</dbReference>
<dbReference type="Gene3D" id="1.10.540.10">
    <property type="entry name" value="Acyl-CoA dehydrogenase/oxidase, N-terminal domain"/>
    <property type="match status" value="1"/>
</dbReference>
<dbReference type="InterPro" id="IPR037069">
    <property type="entry name" value="AcylCoA_DH/ox_N_sf"/>
</dbReference>
<accession>A0ABS5RYD0</accession>
<dbReference type="Gene3D" id="1.20.140.10">
    <property type="entry name" value="Butyryl-CoA Dehydrogenase, subunit A, domain 3"/>
    <property type="match status" value="1"/>
</dbReference>
<evidence type="ECO:0000259" key="2">
    <source>
        <dbReference type="Pfam" id="PF08028"/>
    </source>
</evidence>
<organism evidence="3 4">
    <name type="scientific">Tianweitania aestuarii</name>
    <dbReference type="NCBI Taxonomy" id="2814886"/>
    <lineage>
        <taxon>Bacteria</taxon>
        <taxon>Pseudomonadati</taxon>
        <taxon>Pseudomonadota</taxon>
        <taxon>Alphaproteobacteria</taxon>
        <taxon>Hyphomicrobiales</taxon>
        <taxon>Phyllobacteriaceae</taxon>
        <taxon>Tianweitania</taxon>
    </lineage>
</organism>
<feature type="domain" description="Acyl-CoA dehydrogenase C-terminal" evidence="2">
    <location>
        <begin position="216"/>
        <end position="330"/>
    </location>
</feature>
<reference evidence="3 4" key="1">
    <citation type="submission" date="2021-03" db="EMBL/GenBank/DDBJ databases">
        <title>Tianweitania aestuarii sp. nov., isolated from a tidal flat.</title>
        <authorList>
            <person name="Park S."/>
            <person name="Yoon J.-H."/>
        </authorList>
    </citation>
    <scope>NUCLEOTIDE SEQUENCE [LARGE SCALE GENOMIC DNA]</scope>
    <source>
        <strain evidence="3 4">BSSL-BM11</strain>
    </source>
</reference>
<dbReference type="RefSeq" id="WP_213985684.1">
    <property type="nucleotide sequence ID" value="NZ_JAFMNX010000004.1"/>
</dbReference>
<dbReference type="Proteomes" id="UP001297272">
    <property type="component" value="Unassembled WGS sequence"/>
</dbReference>
<dbReference type="PANTHER" id="PTHR48083:SF37">
    <property type="entry name" value="DEHYDROGENASE, PUTATIVE-RELATED"/>
    <property type="match status" value="1"/>
</dbReference>